<accession>A0A6J7LP93</accession>
<reference evidence="1" key="1">
    <citation type="submission" date="2020-05" db="EMBL/GenBank/DDBJ databases">
        <authorList>
            <person name="Chiriac C."/>
            <person name="Salcher M."/>
            <person name="Ghai R."/>
            <person name="Kavagutti S V."/>
        </authorList>
    </citation>
    <scope>NUCLEOTIDE SEQUENCE</scope>
</reference>
<sequence length="103" mass="11422">MADRPWTEQVLWALDRLERMRRLVAVVHARAATSPAVGAWHERFHALADDLLADGFRDAGAAEEDLAAMTRVGVFVLEGLLTHPQPEQERRAVVELLTAGLRG</sequence>
<dbReference type="EMBL" id="CAFBMW010000081">
    <property type="protein sequence ID" value="CAB4967519.1"/>
    <property type="molecule type" value="Genomic_DNA"/>
</dbReference>
<proteinExistence type="predicted"/>
<protein>
    <submittedName>
        <fullName evidence="1">Unannotated protein</fullName>
    </submittedName>
</protein>
<name>A0A6J7LP93_9ZZZZ</name>
<dbReference type="AlphaFoldDB" id="A0A6J7LP93"/>
<organism evidence="1">
    <name type="scientific">freshwater metagenome</name>
    <dbReference type="NCBI Taxonomy" id="449393"/>
    <lineage>
        <taxon>unclassified sequences</taxon>
        <taxon>metagenomes</taxon>
        <taxon>ecological metagenomes</taxon>
    </lineage>
</organism>
<gene>
    <name evidence="1" type="ORF">UFOPK3662_04028</name>
</gene>
<evidence type="ECO:0000313" key="1">
    <source>
        <dbReference type="EMBL" id="CAB4967519.1"/>
    </source>
</evidence>